<evidence type="ECO:0000313" key="3">
    <source>
        <dbReference type="EMBL" id="WMV41456.1"/>
    </source>
</evidence>
<feature type="transmembrane region" description="Helical" evidence="1">
    <location>
        <begin position="6"/>
        <end position="23"/>
    </location>
</feature>
<evidence type="ECO:0000259" key="2">
    <source>
        <dbReference type="Pfam" id="PF00078"/>
    </source>
</evidence>
<dbReference type="Gene3D" id="3.30.70.270">
    <property type="match status" value="1"/>
</dbReference>
<dbReference type="InterPro" id="IPR043128">
    <property type="entry name" value="Rev_trsase/Diguanyl_cyclase"/>
</dbReference>
<evidence type="ECO:0000313" key="4">
    <source>
        <dbReference type="Proteomes" id="UP001234989"/>
    </source>
</evidence>
<dbReference type="PANTHER" id="PTHR24559:SF444">
    <property type="entry name" value="REVERSE TRANSCRIPTASE DOMAIN-CONTAINING PROTEIN"/>
    <property type="match status" value="1"/>
</dbReference>
<dbReference type="InterPro" id="IPR000477">
    <property type="entry name" value="RT_dom"/>
</dbReference>
<keyword evidence="1" id="KW-1133">Transmembrane helix</keyword>
<gene>
    <name evidence="3" type="ORF">MTR67_034841</name>
</gene>
<protein>
    <recommendedName>
        <fullName evidence="2">Reverse transcriptase domain-containing protein</fullName>
    </recommendedName>
</protein>
<keyword evidence="1" id="KW-0472">Membrane</keyword>
<dbReference type="Proteomes" id="UP001234989">
    <property type="component" value="Chromosome 8"/>
</dbReference>
<dbReference type="AlphaFoldDB" id="A0AAF0U995"/>
<dbReference type="InterPro" id="IPR053134">
    <property type="entry name" value="RNA-dir_DNA_polymerase"/>
</dbReference>
<dbReference type="CDD" id="cd01647">
    <property type="entry name" value="RT_LTR"/>
    <property type="match status" value="1"/>
</dbReference>
<dbReference type="PANTHER" id="PTHR24559">
    <property type="entry name" value="TRANSPOSON TY3-I GAG-POL POLYPROTEIN"/>
    <property type="match status" value="1"/>
</dbReference>
<name>A0AAF0U995_SOLVR</name>
<feature type="domain" description="Reverse transcriptase" evidence="2">
    <location>
        <begin position="96"/>
        <end position="165"/>
    </location>
</feature>
<accession>A0AAF0U995</accession>
<reference evidence="3" key="1">
    <citation type="submission" date="2023-08" db="EMBL/GenBank/DDBJ databases">
        <title>A de novo genome assembly of Solanum verrucosum Schlechtendal, a Mexican diploid species geographically isolated from the other diploid A-genome species in potato relatives.</title>
        <authorList>
            <person name="Hosaka K."/>
        </authorList>
    </citation>
    <scope>NUCLEOTIDE SEQUENCE</scope>
    <source>
        <tissue evidence="3">Young leaves</tissue>
    </source>
</reference>
<keyword evidence="1" id="KW-0812">Transmembrane</keyword>
<dbReference type="InterPro" id="IPR043502">
    <property type="entry name" value="DNA/RNA_pol_sf"/>
</dbReference>
<dbReference type="Pfam" id="PF00078">
    <property type="entry name" value="RVT_1"/>
    <property type="match status" value="1"/>
</dbReference>
<evidence type="ECO:0000256" key="1">
    <source>
        <dbReference type="SAM" id="Phobius"/>
    </source>
</evidence>
<sequence>LGNWWGWVDCLIWIIFGMLRLNLPSIDSIRVVFELREVFPTDLPGLSPDRDIDFYIDLDLGTRPISIPLYRMVPAELRKPKAQIQEFSDKGFISLVLPHKVPQFYDLFNQLQGASVFSKIDLRSGYHQLKIRPEDIPKTTFRTRYGHSEFLVMSFGLTNVPATFMS</sequence>
<dbReference type="EMBL" id="CP133619">
    <property type="protein sequence ID" value="WMV41456.1"/>
    <property type="molecule type" value="Genomic_DNA"/>
</dbReference>
<keyword evidence="4" id="KW-1185">Reference proteome</keyword>
<organism evidence="3 4">
    <name type="scientific">Solanum verrucosum</name>
    <dbReference type="NCBI Taxonomy" id="315347"/>
    <lineage>
        <taxon>Eukaryota</taxon>
        <taxon>Viridiplantae</taxon>
        <taxon>Streptophyta</taxon>
        <taxon>Embryophyta</taxon>
        <taxon>Tracheophyta</taxon>
        <taxon>Spermatophyta</taxon>
        <taxon>Magnoliopsida</taxon>
        <taxon>eudicotyledons</taxon>
        <taxon>Gunneridae</taxon>
        <taxon>Pentapetalae</taxon>
        <taxon>asterids</taxon>
        <taxon>lamiids</taxon>
        <taxon>Solanales</taxon>
        <taxon>Solanaceae</taxon>
        <taxon>Solanoideae</taxon>
        <taxon>Solaneae</taxon>
        <taxon>Solanum</taxon>
    </lineage>
</organism>
<feature type="non-terminal residue" evidence="3">
    <location>
        <position position="1"/>
    </location>
</feature>
<dbReference type="Gene3D" id="3.10.10.10">
    <property type="entry name" value="HIV Type 1 Reverse Transcriptase, subunit A, domain 1"/>
    <property type="match status" value="1"/>
</dbReference>
<dbReference type="SUPFAM" id="SSF56672">
    <property type="entry name" value="DNA/RNA polymerases"/>
    <property type="match status" value="1"/>
</dbReference>
<proteinExistence type="predicted"/>